<feature type="domain" description="Helicase C-terminal" evidence="5">
    <location>
        <begin position="539"/>
        <end position="694"/>
    </location>
</feature>
<dbReference type="SMART" id="SM00490">
    <property type="entry name" value="HELICc"/>
    <property type="match status" value="1"/>
</dbReference>
<feature type="region of interest" description="Disordered" evidence="3">
    <location>
        <begin position="220"/>
        <end position="243"/>
    </location>
</feature>
<dbReference type="Proteomes" id="UP000076532">
    <property type="component" value="Unassembled WGS sequence"/>
</dbReference>
<dbReference type="GO" id="GO:0043138">
    <property type="term" value="F:3'-5' DNA helicase activity"/>
    <property type="evidence" value="ECO:0007669"/>
    <property type="project" value="TreeGrafter"/>
</dbReference>
<dbReference type="GO" id="GO:0005634">
    <property type="term" value="C:nucleus"/>
    <property type="evidence" value="ECO:0007669"/>
    <property type="project" value="TreeGrafter"/>
</dbReference>
<dbReference type="AlphaFoldDB" id="A0A166M5X5"/>
<dbReference type="InterPro" id="IPR001650">
    <property type="entry name" value="Helicase_C-like"/>
</dbReference>
<keyword evidence="7" id="KW-1185">Reference proteome</keyword>
<dbReference type="InterPro" id="IPR014001">
    <property type="entry name" value="Helicase_ATP-bd"/>
</dbReference>
<sequence>MKRKGNANLGLNVASEGNVAKKKKRTMGKGKAKPTMEPSEWPLHFQNALNTVLAFVSSRKQLATTFPVIRSSVEGLLKQPLELSKVAELKALLPDLIRFAYIPPNDLRIHENTQTANAERPRARSPNFDLASKSTASMLEAEEHVLVLEFAENSKGKKGVANTNSYQPTPSLTPAALKKLVENRNQLFCKAVEELILATPDTEDPVDLLQAASRVHIPVKPSQDSNIPSSPTKGNAVPEPADRPSIDTVIDEIMLESWYKEQIVERKMFDAKEGTIANLDPPLSDEIMQALRDSRQITSLYSHQAAAITALAQGKNVIVSTSTASGKSVIYQPTMIRLQYSSTPQRFSEFICPQSPKLIASPQALAQDQRAALEQLIWACPGLQHIKVATYDGDTPQEQRAVIRESASIIFTNFDMIHASILPYENNWRTFLKNLKLVAVDELHYYSDLFGSHVAQVMRRFRRVCAAIGNRRTKFVSCSATISQPEQHMKNIFGIDNIEAITEDGAPSGRKDFLVWNPPLVEESVPALGRISSMSEATGLMRFLMKRGVRVILFCKIRKACELAMKTIRADLSSEGRQDILDRVMAYRGGYSQQDRRRIEQKAFSGNLLGIVATNALELGVDIGVLDAVIMLGFPFGIANFRQQAGRAGRRARDSLVVFIAEKFPIDQHYVQNPNELFEKPADDLIVDLESKLILEAHLQCAGQEMPLSKADADYFGPLMVDICETQLSQDKDGWYHTHPKFLPFPAKHVALRGAQEEKYTLVDITKSGGPAKIVEEIEVSRALFEIYEGGVFIHQGLTFIIKEVSHDSKIAKVIRADVNWITSPRDIDPSQTHRIREIAGSSHRAFFGSARLPLALSAFRNNVVLDEVDLETPPWHREATGLWLDVPKTILDLMQAKGYVIAAGIHSAEHAFLNRFAMARDLKTECKLAVKENMTTESKRKRPARLIFYDAHGRSGIAAKAFDHDTVAVPQLVQVFSILRDAEKAIEDCACEDGCYKCIQSPLCKDGNQIFSKIGAQLILRSLIGLKIDPDSIPVQIEGVPQFQTIVEADYVRPLDGTQVEVVDTVLAGA</sequence>
<dbReference type="Pfam" id="PF09369">
    <property type="entry name" value="MZB"/>
    <property type="match status" value="1"/>
</dbReference>
<feature type="compositionally biased region" description="Polar residues" evidence="3">
    <location>
        <begin position="222"/>
        <end position="233"/>
    </location>
</feature>
<dbReference type="GO" id="GO:0036297">
    <property type="term" value="P:interstrand cross-link repair"/>
    <property type="evidence" value="ECO:0007669"/>
    <property type="project" value="TreeGrafter"/>
</dbReference>
<dbReference type="InterPro" id="IPR027417">
    <property type="entry name" value="P-loop_NTPase"/>
</dbReference>
<dbReference type="CDD" id="cd17923">
    <property type="entry name" value="DEXHc_Hrq1-like"/>
    <property type="match status" value="1"/>
</dbReference>
<dbReference type="CDD" id="cd18797">
    <property type="entry name" value="SF2_C_Hrq"/>
    <property type="match status" value="1"/>
</dbReference>
<proteinExistence type="predicted"/>
<keyword evidence="6" id="KW-0378">Hydrolase</keyword>
<keyword evidence="2" id="KW-0067">ATP-binding</keyword>
<feature type="compositionally biased region" description="Basic residues" evidence="3">
    <location>
        <begin position="20"/>
        <end position="32"/>
    </location>
</feature>
<evidence type="ECO:0000313" key="7">
    <source>
        <dbReference type="Proteomes" id="UP000076532"/>
    </source>
</evidence>
<dbReference type="InterPro" id="IPR011545">
    <property type="entry name" value="DEAD/DEAH_box_helicase_dom"/>
</dbReference>
<dbReference type="GO" id="GO:0006289">
    <property type="term" value="P:nucleotide-excision repair"/>
    <property type="evidence" value="ECO:0007669"/>
    <property type="project" value="TreeGrafter"/>
</dbReference>
<dbReference type="Pfam" id="PF22982">
    <property type="entry name" value="WHD_HRQ1"/>
    <property type="match status" value="1"/>
</dbReference>
<dbReference type="Gene3D" id="3.40.50.300">
    <property type="entry name" value="P-loop containing nucleotide triphosphate hydrolases"/>
    <property type="match status" value="2"/>
</dbReference>
<dbReference type="Pfam" id="PF00271">
    <property type="entry name" value="Helicase_C"/>
    <property type="match status" value="1"/>
</dbReference>
<evidence type="ECO:0000256" key="2">
    <source>
        <dbReference type="ARBA" id="ARBA00022840"/>
    </source>
</evidence>
<name>A0A166M5X5_9AGAM</name>
<evidence type="ECO:0000256" key="1">
    <source>
        <dbReference type="ARBA" id="ARBA00022741"/>
    </source>
</evidence>
<dbReference type="SUPFAM" id="SSF52540">
    <property type="entry name" value="P-loop containing nucleoside triphosphate hydrolases"/>
    <property type="match status" value="1"/>
</dbReference>
<dbReference type="PANTHER" id="PTHR47957:SF3">
    <property type="entry name" value="ATP-DEPENDENT HELICASE HRQ1"/>
    <property type="match status" value="1"/>
</dbReference>
<dbReference type="OrthoDB" id="18781at2759"/>
<accession>A0A166M5X5</accession>
<dbReference type="STRING" id="436010.A0A166M5X5"/>
<dbReference type="GO" id="GO:0003676">
    <property type="term" value="F:nucleic acid binding"/>
    <property type="evidence" value="ECO:0007669"/>
    <property type="project" value="InterPro"/>
</dbReference>
<organism evidence="6 7">
    <name type="scientific">Athelia psychrophila</name>
    <dbReference type="NCBI Taxonomy" id="1759441"/>
    <lineage>
        <taxon>Eukaryota</taxon>
        <taxon>Fungi</taxon>
        <taxon>Dikarya</taxon>
        <taxon>Basidiomycota</taxon>
        <taxon>Agaricomycotina</taxon>
        <taxon>Agaricomycetes</taxon>
        <taxon>Agaricomycetidae</taxon>
        <taxon>Atheliales</taxon>
        <taxon>Atheliaceae</taxon>
        <taxon>Athelia</taxon>
    </lineage>
</organism>
<dbReference type="PROSITE" id="PS51192">
    <property type="entry name" value="HELICASE_ATP_BIND_1"/>
    <property type="match status" value="1"/>
</dbReference>
<evidence type="ECO:0000256" key="3">
    <source>
        <dbReference type="SAM" id="MobiDB-lite"/>
    </source>
</evidence>
<evidence type="ECO:0000259" key="4">
    <source>
        <dbReference type="PROSITE" id="PS51192"/>
    </source>
</evidence>
<dbReference type="Pfam" id="PF00270">
    <property type="entry name" value="DEAD"/>
    <property type="match status" value="1"/>
</dbReference>
<dbReference type="InterPro" id="IPR055227">
    <property type="entry name" value="HRQ1_WHD"/>
</dbReference>
<keyword evidence="6" id="KW-0347">Helicase</keyword>
<dbReference type="EMBL" id="KV417531">
    <property type="protein sequence ID" value="KZP23670.1"/>
    <property type="molecule type" value="Genomic_DNA"/>
</dbReference>
<dbReference type="PROSITE" id="PS51194">
    <property type="entry name" value="HELICASE_CTER"/>
    <property type="match status" value="1"/>
</dbReference>
<protein>
    <submittedName>
        <fullName evidence="6">DEAD H helicase</fullName>
    </submittedName>
</protein>
<dbReference type="PANTHER" id="PTHR47957">
    <property type="entry name" value="ATP-DEPENDENT HELICASE HRQ1"/>
    <property type="match status" value="1"/>
</dbReference>
<feature type="domain" description="Helicase ATP-binding" evidence="4">
    <location>
        <begin position="308"/>
        <end position="500"/>
    </location>
</feature>
<dbReference type="GO" id="GO:0005524">
    <property type="term" value="F:ATP binding"/>
    <property type="evidence" value="ECO:0007669"/>
    <property type="project" value="UniProtKB-KW"/>
</dbReference>
<evidence type="ECO:0000259" key="5">
    <source>
        <dbReference type="PROSITE" id="PS51194"/>
    </source>
</evidence>
<dbReference type="SMART" id="SM00487">
    <property type="entry name" value="DEXDc"/>
    <property type="match status" value="1"/>
</dbReference>
<gene>
    <name evidence="6" type="ORF">FIBSPDRAFT_910201</name>
</gene>
<dbReference type="InterPro" id="IPR018973">
    <property type="entry name" value="MZB"/>
</dbReference>
<keyword evidence="1" id="KW-0547">Nucleotide-binding</keyword>
<feature type="region of interest" description="Disordered" evidence="3">
    <location>
        <begin position="18"/>
        <end position="39"/>
    </location>
</feature>
<evidence type="ECO:0000313" key="6">
    <source>
        <dbReference type="EMBL" id="KZP23670.1"/>
    </source>
</evidence>
<reference evidence="6 7" key="1">
    <citation type="journal article" date="2016" name="Mol. Biol. Evol.">
        <title>Comparative Genomics of Early-Diverging Mushroom-Forming Fungi Provides Insights into the Origins of Lignocellulose Decay Capabilities.</title>
        <authorList>
            <person name="Nagy L.G."/>
            <person name="Riley R."/>
            <person name="Tritt A."/>
            <person name="Adam C."/>
            <person name="Daum C."/>
            <person name="Floudas D."/>
            <person name="Sun H."/>
            <person name="Yadav J.S."/>
            <person name="Pangilinan J."/>
            <person name="Larsson K.H."/>
            <person name="Matsuura K."/>
            <person name="Barry K."/>
            <person name="Labutti K."/>
            <person name="Kuo R."/>
            <person name="Ohm R.A."/>
            <person name="Bhattacharya S.S."/>
            <person name="Shirouzu T."/>
            <person name="Yoshinaga Y."/>
            <person name="Martin F.M."/>
            <person name="Grigoriev I.V."/>
            <person name="Hibbett D.S."/>
        </authorList>
    </citation>
    <scope>NUCLEOTIDE SEQUENCE [LARGE SCALE GENOMIC DNA]</scope>
    <source>
        <strain evidence="6 7">CBS 109695</strain>
    </source>
</reference>